<dbReference type="PANTHER" id="PTHR11586">
    <property type="entry name" value="TRNA-AMINOACYLATION COFACTOR ARC1 FAMILY MEMBER"/>
    <property type="match status" value="1"/>
</dbReference>
<dbReference type="Pfam" id="PF01588">
    <property type="entry name" value="tRNA_bind"/>
    <property type="match status" value="1"/>
</dbReference>
<dbReference type="AlphaFoldDB" id="A0A139A5U3"/>
<name>A0A139A5U3_GONPJ</name>
<evidence type="ECO:0000256" key="1">
    <source>
        <dbReference type="ARBA" id="ARBA00022555"/>
    </source>
</evidence>
<dbReference type="GO" id="GO:0017102">
    <property type="term" value="C:methionyl glutamyl tRNA synthetase complex"/>
    <property type="evidence" value="ECO:0007669"/>
    <property type="project" value="TreeGrafter"/>
</dbReference>
<accession>A0A139A5U3</accession>
<evidence type="ECO:0000313" key="6">
    <source>
        <dbReference type="Proteomes" id="UP000070544"/>
    </source>
</evidence>
<evidence type="ECO:0000259" key="4">
    <source>
        <dbReference type="PROSITE" id="PS50886"/>
    </source>
</evidence>
<evidence type="ECO:0000256" key="3">
    <source>
        <dbReference type="PROSITE-ProRule" id="PRU00209"/>
    </source>
</evidence>
<dbReference type="InterPro" id="IPR051270">
    <property type="entry name" value="Tyrosine-tRNA_ligase_regulator"/>
</dbReference>
<dbReference type="InterPro" id="IPR002547">
    <property type="entry name" value="tRNA-bd_dom"/>
</dbReference>
<protein>
    <recommendedName>
        <fullName evidence="4">tRNA-binding domain-containing protein</fullName>
    </recommendedName>
</protein>
<gene>
    <name evidence="5" type="ORF">M427DRAFT_46899</name>
</gene>
<evidence type="ECO:0000313" key="5">
    <source>
        <dbReference type="EMBL" id="KXS11733.1"/>
    </source>
</evidence>
<reference evidence="5 6" key="1">
    <citation type="journal article" date="2015" name="Genome Biol. Evol.">
        <title>Phylogenomic analyses indicate that early fungi evolved digesting cell walls of algal ancestors of land plants.</title>
        <authorList>
            <person name="Chang Y."/>
            <person name="Wang S."/>
            <person name="Sekimoto S."/>
            <person name="Aerts A.L."/>
            <person name="Choi C."/>
            <person name="Clum A."/>
            <person name="LaButti K.M."/>
            <person name="Lindquist E.A."/>
            <person name="Yee Ngan C."/>
            <person name="Ohm R.A."/>
            <person name="Salamov A.A."/>
            <person name="Grigoriev I.V."/>
            <person name="Spatafora J.W."/>
            <person name="Berbee M.L."/>
        </authorList>
    </citation>
    <scope>NUCLEOTIDE SEQUENCE [LARGE SCALE GENOMIC DNA]</scope>
    <source>
        <strain evidence="5 6">JEL478</strain>
    </source>
</reference>
<evidence type="ECO:0000256" key="2">
    <source>
        <dbReference type="ARBA" id="ARBA00022884"/>
    </source>
</evidence>
<dbReference type="GO" id="GO:0000049">
    <property type="term" value="F:tRNA binding"/>
    <property type="evidence" value="ECO:0007669"/>
    <property type="project" value="UniProtKB-UniRule"/>
</dbReference>
<sequence>MIYVLSLYVGDNNGPRTVCSGLVPFMTAEDLLKLDTVVAVCNLKPAKIRGVESQAMLLAASPPPSDSSLTPDRPTAISVLRPPPDCAPGDPVFFASHRPAFFESHRASTGNQFKKVGRTNWDLIRKGLRVAGDRNICWESEGSDIPADIMITNKGNVKCQEDWTGGEVS</sequence>
<dbReference type="PROSITE" id="PS50886">
    <property type="entry name" value="TRBD"/>
    <property type="match status" value="1"/>
</dbReference>
<organism evidence="5 6">
    <name type="scientific">Gonapodya prolifera (strain JEL478)</name>
    <name type="common">Monoblepharis prolifera</name>
    <dbReference type="NCBI Taxonomy" id="1344416"/>
    <lineage>
        <taxon>Eukaryota</taxon>
        <taxon>Fungi</taxon>
        <taxon>Fungi incertae sedis</taxon>
        <taxon>Chytridiomycota</taxon>
        <taxon>Chytridiomycota incertae sedis</taxon>
        <taxon>Monoblepharidomycetes</taxon>
        <taxon>Monoblepharidales</taxon>
        <taxon>Gonapodyaceae</taxon>
        <taxon>Gonapodya</taxon>
    </lineage>
</organism>
<dbReference type="InterPro" id="IPR012340">
    <property type="entry name" value="NA-bd_OB-fold"/>
</dbReference>
<dbReference type="OrthoDB" id="19141at2759"/>
<feature type="domain" description="TRNA-binding" evidence="4">
    <location>
        <begin position="1"/>
        <end position="93"/>
    </location>
</feature>
<keyword evidence="2 3" id="KW-0694">RNA-binding</keyword>
<keyword evidence="1 3" id="KW-0820">tRNA-binding</keyword>
<dbReference type="Proteomes" id="UP000070544">
    <property type="component" value="Unassembled WGS sequence"/>
</dbReference>
<dbReference type="Gene3D" id="2.40.50.140">
    <property type="entry name" value="Nucleic acid-binding proteins"/>
    <property type="match status" value="1"/>
</dbReference>
<dbReference type="STRING" id="1344416.A0A139A5U3"/>
<dbReference type="SUPFAM" id="SSF50249">
    <property type="entry name" value="Nucleic acid-binding proteins"/>
    <property type="match status" value="1"/>
</dbReference>
<dbReference type="PANTHER" id="PTHR11586:SF33">
    <property type="entry name" value="AMINOACYL TRNA SYNTHASE COMPLEX-INTERACTING MULTIFUNCTIONAL PROTEIN 1"/>
    <property type="match status" value="1"/>
</dbReference>
<keyword evidence="6" id="KW-1185">Reference proteome</keyword>
<dbReference type="EMBL" id="KQ965797">
    <property type="protein sequence ID" value="KXS11733.1"/>
    <property type="molecule type" value="Genomic_DNA"/>
</dbReference>
<proteinExistence type="predicted"/>